<dbReference type="KEGG" id="erz:ER308_15780"/>
<evidence type="ECO:0000313" key="6">
    <source>
        <dbReference type="EMBL" id="QBI20888.1"/>
    </source>
</evidence>
<protein>
    <recommendedName>
        <fullName evidence="5">Leucine-binding protein domain-containing protein</fullName>
    </recommendedName>
</protein>
<dbReference type="Proteomes" id="UP000291469">
    <property type="component" value="Chromosome"/>
</dbReference>
<feature type="region of interest" description="Disordered" evidence="3">
    <location>
        <begin position="27"/>
        <end position="92"/>
    </location>
</feature>
<dbReference type="PANTHER" id="PTHR30483">
    <property type="entry name" value="LEUCINE-SPECIFIC-BINDING PROTEIN"/>
    <property type="match status" value="1"/>
</dbReference>
<keyword evidence="2 4" id="KW-0732">Signal</keyword>
<organism evidence="6 7">
    <name type="scientific">Egibacter rhizosphaerae</name>
    <dbReference type="NCBI Taxonomy" id="1670831"/>
    <lineage>
        <taxon>Bacteria</taxon>
        <taxon>Bacillati</taxon>
        <taxon>Actinomycetota</taxon>
        <taxon>Nitriliruptoria</taxon>
        <taxon>Egibacterales</taxon>
        <taxon>Egibacteraceae</taxon>
        <taxon>Egibacter</taxon>
    </lineage>
</organism>
<dbReference type="PANTHER" id="PTHR30483:SF37">
    <property type="entry name" value="ABC TRANSPORTER SUBSTRATE-BINDING PROTEIN"/>
    <property type="match status" value="1"/>
</dbReference>
<dbReference type="InterPro" id="IPR051010">
    <property type="entry name" value="BCAA_transport"/>
</dbReference>
<dbReference type="CDD" id="cd06338">
    <property type="entry name" value="PBP1_ABC_ligand_binding-like"/>
    <property type="match status" value="1"/>
</dbReference>
<feature type="compositionally biased region" description="Acidic residues" evidence="3">
    <location>
        <begin position="27"/>
        <end position="83"/>
    </location>
</feature>
<dbReference type="SUPFAM" id="SSF53822">
    <property type="entry name" value="Periplasmic binding protein-like I"/>
    <property type="match status" value="1"/>
</dbReference>
<evidence type="ECO:0000256" key="3">
    <source>
        <dbReference type="SAM" id="MobiDB-lite"/>
    </source>
</evidence>
<accession>A0A411YHZ7</accession>
<evidence type="ECO:0000256" key="2">
    <source>
        <dbReference type="ARBA" id="ARBA00022729"/>
    </source>
</evidence>
<evidence type="ECO:0000256" key="1">
    <source>
        <dbReference type="ARBA" id="ARBA00010062"/>
    </source>
</evidence>
<feature type="signal peptide" evidence="4">
    <location>
        <begin position="1"/>
        <end position="24"/>
    </location>
</feature>
<dbReference type="RefSeq" id="WP_131155881.1">
    <property type="nucleotide sequence ID" value="NZ_CP036402.1"/>
</dbReference>
<dbReference type="InterPro" id="IPR028081">
    <property type="entry name" value="Leu-bd"/>
</dbReference>
<dbReference type="Gene3D" id="3.40.50.2300">
    <property type="match status" value="2"/>
</dbReference>
<feature type="domain" description="Leucine-binding protein" evidence="5">
    <location>
        <begin position="85"/>
        <end position="434"/>
    </location>
</feature>
<proteinExistence type="inferred from homology"/>
<name>A0A411YHZ7_9ACTN</name>
<comment type="similarity">
    <text evidence="1">Belongs to the leucine-binding protein family.</text>
</comment>
<evidence type="ECO:0000259" key="5">
    <source>
        <dbReference type="Pfam" id="PF13458"/>
    </source>
</evidence>
<reference evidence="6 7" key="1">
    <citation type="submission" date="2019-01" db="EMBL/GenBank/DDBJ databases">
        <title>Egibacter rhizosphaerae EGI 80759T.</title>
        <authorList>
            <person name="Chen D.-D."/>
            <person name="Tian Y."/>
            <person name="Jiao J.-Y."/>
            <person name="Zhang X.-T."/>
            <person name="Zhang Y.-G."/>
            <person name="Zhang Y."/>
            <person name="Xiao M."/>
            <person name="Shu W.-S."/>
            <person name="Li W.-J."/>
        </authorList>
    </citation>
    <scope>NUCLEOTIDE SEQUENCE [LARGE SCALE GENOMIC DNA]</scope>
    <source>
        <strain evidence="6 7">EGI 80759</strain>
    </source>
</reference>
<evidence type="ECO:0000256" key="4">
    <source>
        <dbReference type="SAM" id="SignalP"/>
    </source>
</evidence>
<dbReference type="OrthoDB" id="7337537at2"/>
<dbReference type="AlphaFoldDB" id="A0A411YHZ7"/>
<dbReference type="InterPro" id="IPR028082">
    <property type="entry name" value="Peripla_BP_I"/>
</dbReference>
<dbReference type="PROSITE" id="PS51257">
    <property type="entry name" value="PROKAR_LIPOPROTEIN"/>
    <property type="match status" value="1"/>
</dbReference>
<evidence type="ECO:0000313" key="7">
    <source>
        <dbReference type="Proteomes" id="UP000291469"/>
    </source>
</evidence>
<keyword evidence="7" id="KW-1185">Reference proteome</keyword>
<gene>
    <name evidence="6" type="ORF">ER308_15780</name>
</gene>
<dbReference type="Pfam" id="PF13458">
    <property type="entry name" value="Peripla_BP_6"/>
    <property type="match status" value="1"/>
</dbReference>
<sequence>MRSKWKRGATVCAVLAALALLTAACEIEDPEEAEGEDAPDDAADEPDDEADESDDEADEPDDETDEPDDADDEDEAVEGEPDGDPIVIGGSLGLTGGFAEPSAGYLAAYEYWEERINEEGGLLGRPVELQIYDDESTPDVAQDLYQRLINEDEVDLLLAPYTTAVGGAVIPIAERNEMLLWNGGFVGVELFQSSDWLVGSFTYQDPEYARGIFEMVEAMPENERPERIGIATEQNPFTLVVRDGFEEYPGVLERADDLGIEVVVEEEYSPDATDVSGIIQNAMAEDVDLFFALSLPDGASLLARTANELGFQPDIYCSCGSQVTTVPYWKDLGDAGEGVMATTMSWPPADDFPELDELHEVLQEEFGWEEMPTYASGALAILQTLEQSVEEVGSLDQEELREHVTNNSFETATGPLDLDENRMPAYYAAVVQFVDGQNELVWPEDRATAEPEIPMPTP</sequence>
<feature type="chain" id="PRO_5039566980" description="Leucine-binding protein domain-containing protein" evidence="4">
    <location>
        <begin position="25"/>
        <end position="458"/>
    </location>
</feature>
<dbReference type="EMBL" id="CP036402">
    <property type="protein sequence ID" value="QBI20888.1"/>
    <property type="molecule type" value="Genomic_DNA"/>
</dbReference>